<evidence type="ECO:0000313" key="11">
    <source>
        <dbReference type="EMBL" id="ATX76793.1"/>
    </source>
</evidence>
<dbReference type="GO" id="GO:0160141">
    <property type="term" value="F:23S rRNA pseudouridine(955/2504/2580) synthase activity"/>
    <property type="evidence" value="ECO:0007669"/>
    <property type="project" value="UniProtKB-EC"/>
</dbReference>
<dbReference type="EMBL" id="CP011797">
    <property type="protein sequence ID" value="ATX76793.1"/>
    <property type="molecule type" value="Genomic_DNA"/>
</dbReference>
<accession>A0A2K8KPV8</accession>
<proteinExistence type="inferred from homology"/>
<dbReference type="PANTHER" id="PTHR21600:SF92">
    <property type="entry name" value="RIBOSOMAL LARGE SUBUNIT PSEUDOURIDINE SYNTHASE C"/>
    <property type="match status" value="1"/>
</dbReference>
<keyword evidence="5 8" id="KW-0694">RNA-binding</keyword>
<dbReference type="InterPro" id="IPR006145">
    <property type="entry name" value="PsdUridine_synth_RsuA/RluA"/>
</dbReference>
<dbReference type="InterPro" id="IPR006225">
    <property type="entry name" value="PsdUridine_synth_RluC/D"/>
</dbReference>
<dbReference type="SUPFAM" id="SSF55120">
    <property type="entry name" value="Pseudouridine synthase"/>
    <property type="match status" value="1"/>
</dbReference>
<sequence length="332" mass="37533">MRAVIIVVFILYKGFCVSKVQFIEIEEDRVDQRLDNFLTYVLNNVPKSRVYRLIRKGEVRINGKRAKPDTKLNEGDMVRIPPVSDAIKAVATVEPGQKLRQDLKAAVVYEDELMLAINKPSGLAVHGGSGLKLGLIEALRADRPEEKFLELVHRIDRDTSGILLIAKKRKSLVLMQDEFRLKKNLQKTYWCLVSGIWPSDINSVDAPLLRHEESQTGERRVSVHKDGKPSLTRFRLLKQFADCAWVEAQPVTGRTHQIRVHCQYAGCPILGDDKYQDAATQAIAHGLGLKRLFLHAVQIRLPHPIERTELTINAELDPRLQSLLTGLTAKES</sequence>
<dbReference type="Gene3D" id="3.10.290.10">
    <property type="entry name" value="RNA-binding S4 domain"/>
    <property type="match status" value="1"/>
</dbReference>
<dbReference type="CDD" id="cd02869">
    <property type="entry name" value="PseudoU_synth_RluA_like"/>
    <property type="match status" value="1"/>
</dbReference>
<dbReference type="KEGG" id="rfo:REIFOR_01648"/>
<gene>
    <name evidence="11" type="ORF">REIFOR_01648</name>
</gene>
<evidence type="ECO:0000256" key="3">
    <source>
        <dbReference type="ARBA" id="ARBA00010876"/>
    </source>
</evidence>
<evidence type="ECO:0000256" key="9">
    <source>
        <dbReference type="RuleBase" id="RU362028"/>
    </source>
</evidence>
<dbReference type="GO" id="GO:0016829">
    <property type="term" value="F:lyase activity"/>
    <property type="evidence" value="ECO:0007669"/>
    <property type="project" value="UniProtKB-KW"/>
</dbReference>
<dbReference type="InterPro" id="IPR002942">
    <property type="entry name" value="S4_RNA-bd"/>
</dbReference>
<dbReference type="EC" id="5.4.99.-" evidence="9"/>
<dbReference type="InterPro" id="IPR036986">
    <property type="entry name" value="S4_RNA-bd_sf"/>
</dbReference>
<comment type="similarity">
    <text evidence="3 9">Belongs to the pseudouridine synthase RluA family.</text>
</comment>
<dbReference type="Pfam" id="PF01479">
    <property type="entry name" value="S4"/>
    <property type="match status" value="1"/>
</dbReference>
<dbReference type="OrthoDB" id="9807829at2"/>
<keyword evidence="11" id="KW-0456">Lyase</keyword>
<feature type="active site" evidence="7">
    <location>
        <position position="156"/>
    </location>
</feature>
<dbReference type="GO" id="GO:0003723">
    <property type="term" value="F:RNA binding"/>
    <property type="evidence" value="ECO:0007669"/>
    <property type="project" value="UniProtKB-KW"/>
</dbReference>
<dbReference type="PANTHER" id="PTHR21600">
    <property type="entry name" value="MITOCHONDRIAL RNA PSEUDOURIDINE SYNTHASE"/>
    <property type="match status" value="1"/>
</dbReference>
<evidence type="ECO:0000256" key="6">
    <source>
        <dbReference type="ARBA" id="ARBA00023235"/>
    </source>
</evidence>
<evidence type="ECO:0000256" key="7">
    <source>
        <dbReference type="PIRSR" id="PIRSR606225-1"/>
    </source>
</evidence>
<keyword evidence="6 9" id="KW-0413">Isomerase</keyword>
<dbReference type="InterPro" id="IPR020103">
    <property type="entry name" value="PsdUridine_synth_cat_dom_sf"/>
</dbReference>
<evidence type="ECO:0000313" key="12">
    <source>
        <dbReference type="Proteomes" id="UP000229757"/>
    </source>
</evidence>
<evidence type="ECO:0000259" key="10">
    <source>
        <dbReference type="SMART" id="SM00363"/>
    </source>
</evidence>
<name>A0A2K8KPV8_9GAMM</name>
<organism evidence="11 12">
    <name type="scientific">Reinekea forsetii</name>
    <dbReference type="NCBI Taxonomy" id="1336806"/>
    <lineage>
        <taxon>Bacteria</taxon>
        <taxon>Pseudomonadati</taxon>
        <taxon>Pseudomonadota</taxon>
        <taxon>Gammaproteobacteria</taxon>
        <taxon>Oceanospirillales</taxon>
        <taxon>Saccharospirillaceae</taxon>
        <taxon>Reinekea</taxon>
    </lineage>
</organism>
<reference evidence="11 12" key="1">
    <citation type="journal article" date="2017" name="Environ. Microbiol.">
        <title>Genomic and physiological analyses of 'Reinekea forsetii' reveal a versatile opportunistic lifestyle during spring algae blooms.</title>
        <authorList>
            <person name="Avci B."/>
            <person name="Hahnke R.L."/>
            <person name="Chafee M."/>
            <person name="Fischer T."/>
            <person name="Gruber-Vodicka H."/>
            <person name="Tegetmeyer H.E."/>
            <person name="Harder J."/>
            <person name="Fuchs B.M."/>
            <person name="Amann R.I."/>
            <person name="Teeling H."/>
        </authorList>
    </citation>
    <scope>NUCLEOTIDE SEQUENCE [LARGE SCALE GENOMIC DNA]</scope>
    <source>
        <strain evidence="11 12">Hel1_31_D35</strain>
    </source>
</reference>
<dbReference type="PROSITE" id="PS01129">
    <property type="entry name" value="PSI_RLU"/>
    <property type="match status" value="1"/>
</dbReference>
<evidence type="ECO:0000256" key="5">
    <source>
        <dbReference type="ARBA" id="ARBA00022884"/>
    </source>
</evidence>
<dbReference type="SUPFAM" id="SSF55174">
    <property type="entry name" value="Alpha-L RNA-binding motif"/>
    <property type="match status" value="1"/>
</dbReference>
<evidence type="ECO:0000256" key="2">
    <source>
        <dbReference type="ARBA" id="ARBA00002876"/>
    </source>
</evidence>
<comment type="catalytic activity">
    <reaction evidence="1">
        <text>uridine(955/2504/2580) in 23S rRNA = pseudouridine(955/2504/2580) in 23S rRNA</text>
        <dbReference type="Rhea" id="RHEA:42528"/>
        <dbReference type="Rhea" id="RHEA-COMP:10099"/>
        <dbReference type="Rhea" id="RHEA-COMP:10100"/>
        <dbReference type="ChEBI" id="CHEBI:65314"/>
        <dbReference type="ChEBI" id="CHEBI:65315"/>
        <dbReference type="EC" id="5.4.99.24"/>
    </reaction>
</comment>
<dbReference type="Gene3D" id="3.30.2350.10">
    <property type="entry name" value="Pseudouridine synthase"/>
    <property type="match status" value="1"/>
</dbReference>
<keyword evidence="12" id="KW-1185">Reference proteome</keyword>
<evidence type="ECO:0000256" key="8">
    <source>
        <dbReference type="PROSITE-ProRule" id="PRU00182"/>
    </source>
</evidence>
<dbReference type="Pfam" id="PF00849">
    <property type="entry name" value="PseudoU_synth_2"/>
    <property type="match status" value="1"/>
</dbReference>
<dbReference type="CDD" id="cd00165">
    <property type="entry name" value="S4"/>
    <property type="match status" value="1"/>
</dbReference>
<dbReference type="InterPro" id="IPR006224">
    <property type="entry name" value="PsdUridine_synth_RluA-like_CS"/>
</dbReference>
<dbReference type="NCBIfam" id="TIGR00005">
    <property type="entry name" value="rluA_subfam"/>
    <property type="match status" value="1"/>
</dbReference>
<feature type="domain" description="RNA-binding S4" evidence="10">
    <location>
        <begin position="32"/>
        <end position="92"/>
    </location>
</feature>
<comment type="function">
    <text evidence="2">Responsible for synthesis of pseudouridine from uracil at positions 955, 2504 and 2580 in 23S ribosomal RNA.</text>
</comment>
<evidence type="ECO:0000256" key="1">
    <source>
        <dbReference type="ARBA" id="ARBA00000381"/>
    </source>
</evidence>
<protein>
    <recommendedName>
        <fullName evidence="9">Pseudouridine synthase</fullName>
        <ecNumber evidence="9">5.4.99.-</ecNumber>
    </recommendedName>
</protein>
<dbReference type="PROSITE" id="PS50889">
    <property type="entry name" value="S4"/>
    <property type="match status" value="1"/>
</dbReference>
<dbReference type="InterPro" id="IPR050188">
    <property type="entry name" value="RluA_PseudoU_synthase"/>
</dbReference>
<dbReference type="Proteomes" id="UP000229757">
    <property type="component" value="Chromosome"/>
</dbReference>
<dbReference type="AlphaFoldDB" id="A0A2K8KPV8"/>
<dbReference type="GO" id="GO:0000455">
    <property type="term" value="P:enzyme-directed rRNA pseudouridine synthesis"/>
    <property type="evidence" value="ECO:0007669"/>
    <property type="project" value="TreeGrafter"/>
</dbReference>
<evidence type="ECO:0000256" key="4">
    <source>
        <dbReference type="ARBA" id="ARBA00022552"/>
    </source>
</evidence>
<keyword evidence="4" id="KW-0698">rRNA processing</keyword>
<comment type="catalytic activity">
    <reaction evidence="9">
        <text>a uridine in RNA = a pseudouridine in RNA</text>
        <dbReference type="Rhea" id="RHEA:48348"/>
        <dbReference type="Rhea" id="RHEA-COMP:12068"/>
        <dbReference type="Rhea" id="RHEA-COMP:12069"/>
        <dbReference type="ChEBI" id="CHEBI:65314"/>
        <dbReference type="ChEBI" id="CHEBI:65315"/>
    </reaction>
</comment>
<dbReference type="SMART" id="SM00363">
    <property type="entry name" value="S4"/>
    <property type="match status" value="1"/>
</dbReference>